<dbReference type="GO" id="GO:0016779">
    <property type="term" value="F:nucleotidyltransferase activity"/>
    <property type="evidence" value="ECO:0007669"/>
    <property type="project" value="UniProtKB-KW"/>
</dbReference>
<evidence type="ECO:0000313" key="3">
    <source>
        <dbReference type="EMBL" id="MCP1174899.1"/>
    </source>
</evidence>
<dbReference type="PANTHER" id="PTHR43267:SF1">
    <property type="entry name" value="TRNA THREONYLCARBAMOYLADENOSINE DEHYDRATASE"/>
    <property type="match status" value="1"/>
</dbReference>
<dbReference type="Proteomes" id="UP001162793">
    <property type="component" value="Unassembled WGS sequence"/>
</dbReference>
<dbReference type="Gene3D" id="3.40.50.720">
    <property type="entry name" value="NAD(P)-binding Rossmann-like Domain"/>
    <property type="match status" value="1"/>
</dbReference>
<dbReference type="CDD" id="cd01483">
    <property type="entry name" value="E1_enzyme_family"/>
    <property type="match status" value="1"/>
</dbReference>
<keyword evidence="4" id="KW-1185">Reference proteome</keyword>
<organism evidence="3 4">
    <name type="scientific">Ralstonia chuxiongensis</name>
    <dbReference type="NCBI Taxonomy" id="2957504"/>
    <lineage>
        <taxon>Bacteria</taxon>
        <taxon>Pseudomonadati</taxon>
        <taxon>Pseudomonadota</taxon>
        <taxon>Betaproteobacteria</taxon>
        <taxon>Burkholderiales</taxon>
        <taxon>Burkholderiaceae</taxon>
        <taxon>Ralstonia</taxon>
    </lineage>
</organism>
<dbReference type="Pfam" id="PF14461">
    <property type="entry name" value="Prok-E2_B"/>
    <property type="match status" value="1"/>
</dbReference>
<dbReference type="InterPro" id="IPR035985">
    <property type="entry name" value="Ubiquitin-activating_enz"/>
</dbReference>
<dbReference type="InterPro" id="IPR045886">
    <property type="entry name" value="ThiF/MoeB/HesA"/>
</dbReference>
<dbReference type="GO" id="GO:0008641">
    <property type="term" value="F:ubiquitin-like modifier activating enzyme activity"/>
    <property type="evidence" value="ECO:0007669"/>
    <property type="project" value="InterPro"/>
</dbReference>
<sequence length="594" mass="65753">MPDTHSPAEHEQAVASLAEAIAVAWPSATQVDGVWLRERFPLRKLVSGWVLPPALTGLQEDLVVGVDAQYPHSLPRFGLVRKATPCEMPHVEFDGIFCLIAGINSPAIPLAFGHLDHMLDRAVRLYASGSSGENREDFLDEFVTYWTLGSEKFYEVEAWLKRREETSPIWFQQARHTLYVASSKDDVKRVLRQRGIAVDKEKLTEGLLVHLDEPLYPADYPKNSRDLLDLLRRVAPEQLAFVHEALGRSWQLLVVLAFEWKGETMMGACIVELKRSFPHPRGHGQQLVSGMRKRRFSSTLLYRRIRDASFPVHRAEVTRIDSDFLLSRTTGARAQERSNATVAVFGCGALGASIAVQLAQAGVRRLILADGEYLTMQNIGRHVLGTKYVGMNKATAVKDELLSRFVDLDVEALPTNWDKAELDDTFWTRVDIIVSATGDWLTDVKLNSMIAADRAPPTVFTWVERFALAGHSLYVVSGSGCLRCVTNATGDYVCQVSRLGGELPREAGCGAFYQPYSACDASVTVAMATRLTLEALGGAHNESVRKTWVGAKSGFVSTGAGIMPGWYEQLSEQDGFERTYTAALQAESVCAECQ</sequence>
<reference evidence="4" key="1">
    <citation type="journal article" date="2023" name="Front. Microbiol.">
        <title>Ralstonia chuxiongensis sp. nov., Ralstonia mojiangensis sp. nov., and Ralstonia soli sp. nov., isolated from tobacco fields, are three novel species in the family Burkholderiaceae.</title>
        <authorList>
            <person name="Lu C.H."/>
            <person name="Zhang Y.Y."/>
            <person name="Jiang N."/>
            <person name="Chen W."/>
            <person name="Shao X."/>
            <person name="Zhao Z.M."/>
            <person name="Lu W.L."/>
            <person name="Hu X."/>
            <person name="Xi Y.X."/>
            <person name="Zou S.Y."/>
            <person name="Wei Q.J."/>
            <person name="Lin Z.L."/>
            <person name="Gong L."/>
            <person name="Gai X.T."/>
            <person name="Zhang L.Q."/>
            <person name="Li J.Y."/>
            <person name="Jin Y."/>
            <person name="Xia Z.Y."/>
        </authorList>
    </citation>
    <scope>NUCLEOTIDE SEQUENCE [LARGE SCALE GENOMIC DNA]</scope>
    <source>
        <strain evidence="4">21YRMH01-3</strain>
    </source>
</reference>
<dbReference type="GO" id="GO:0061504">
    <property type="term" value="P:cyclic threonylcarbamoyladenosine biosynthetic process"/>
    <property type="evidence" value="ECO:0007669"/>
    <property type="project" value="TreeGrafter"/>
</dbReference>
<feature type="domain" description="Prokaryotic E2 family B" evidence="2">
    <location>
        <begin position="57"/>
        <end position="152"/>
    </location>
</feature>
<gene>
    <name evidence="3" type="ORF">NKG59_21260</name>
</gene>
<name>A0AA42BJ88_9RALS</name>
<evidence type="ECO:0000259" key="1">
    <source>
        <dbReference type="Pfam" id="PF00899"/>
    </source>
</evidence>
<comment type="caution">
    <text evidence="3">The sequence shown here is derived from an EMBL/GenBank/DDBJ whole genome shotgun (WGS) entry which is preliminary data.</text>
</comment>
<dbReference type="InterPro" id="IPR032701">
    <property type="entry name" value="Prok-E2_B_dom"/>
</dbReference>
<dbReference type="InterPro" id="IPR000594">
    <property type="entry name" value="ThiF_NAD_FAD-bd"/>
</dbReference>
<keyword evidence="3" id="KW-0808">Transferase</keyword>
<accession>A0AA42BJ88</accession>
<dbReference type="EMBL" id="JAMYWC010000007">
    <property type="protein sequence ID" value="MCP1174899.1"/>
    <property type="molecule type" value="Genomic_DNA"/>
</dbReference>
<protein>
    <submittedName>
        <fullName evidence="3">ThiF family adenylyltransferase</fullName>
    </submittedName>
</protein>
<dbReference type="PANTHER" id="PTHR43267">
    <property type="entry name" value="TRNA THREONYLCARBAMOYLADENOSINE DEHYDRATASE"/>
    <property type="match status" value="1"/>
</dbReference>
<dbReference type="SUPFAM" id="SSF69572">
    <property type="entry name" value="Activating enzymes of the ubiquitin-like proteins"/>
    <property type="match status" value="1"/>
</dbReference>
<keyword evidence="3" id="KW-0548">Nucleotidyltransferase</keyword>
<proteinExistence type="predicted"/>
<dbReference type="AlphaFoldDB" id="A0AA42BJ88"/>
<dbReference type="RefSeq" id="WP_253541026.1">
    <property type="nucleotide sequence ID" value="NZ_JAMYWC010000007.1"/>
</dbReference>
<dbReference type="GO" id="GO:0061503">
    <property type="term" value="F:tRNA threonylcarbamoyladenosine dehydratase"/>
    <property type="evidence" value="ECO:0007669"/>
    <property type="project" value="TreeGrafter"/>
</dbReference>
<dbReference type="Pfam" id="PF00899">
    <property type="entry name" value="ThiF"/>
    <property type="match status" value="1"/>
</dbReference>
<evidence type="ECO:0000313" key="4">
    <source>
        <dbReference type="Proteomes" id="UP001162793"/>
    </source>
</evidence>
<evidence type="ECO:0000259" key="2">
    <source>
        <dbReference type="Pfam" id="PF14461"/>
    </source>
</evidence>
<feature type="domain" description="THIF-type NAD/FAD binding fold" evidence="1">
    <location>
        <begin position="335"/>
        <end position="489"/>
    </location>
</feature>